<keyword evidence="1" id="KW-0472">Membrane</keyword>
<proteinExistence type="predicted"/>
<evidence type="ECO:0000313" key="4">
    <source>
        <dbReference type="Proteomes" id="UP000285961"/>
    </source>
</evidence>
<dbReference type="Pfam" id="PF04015">
    <property type="entry name" value="DUF362"/>
    <property type="match status" value="1"/>
</dbReference>
<feature type="transmembrane region" description="Helical" evidence="1">
    <location>
        <begin position="76"/>
        <end position="97"/>
    </location>
</feature>
<reference evidence="3 4" key="1">
    <citation type="journal article" date="2017" name="ISME J.">
        <title>Energy and carbon metabolisms in a deep terrestrial subsurface fluid microbial community.</title>
        <authorList>
            <person name="Momper L."/>
            <person name="Jungbluth S.P."/>
            <person name="Lee M.D."/>
            <person name="Amend J.P."/>
        </authorList>
    </citation>
    <scope>NUCLEOTIDE SEQUENCE [LARGE SCALE GENOMIC DNA]</scope>
    <source>
        <strain evidence="3">SURF_17</strain>
    </source>
</reference>
<dbReference type="EMBL" id="QZKI01000046">
    <property type="protein sequence ID" value="RJP72321.1"/>
    <property type="molecule type" value="Genomic_DNA"/>
</dbReference>
<feature type="transmembrane region" description="Helical" evidence="1">
    <location>
        <begin position="15"/>
        <end position="32"/>
    </location>
</feature>
<protein>
    <submittedName>
        <fullName evidence="3">DUF362 domain-containing protein</fullName>
    </submittedName>
</protein>
<dbReference type="Proteomes" id="UP000285961">
    <property type="component" value="Unassembled WGS sequence"/>
</dbReference>
<evidence type="ECO:0000256" key="1">
    <source>
        <dbReference type="SAM" id="Phobius"/>
    </source>
</evidence>
<feature type="domain" description="DUF362" evidence="2">
    <location>
        <begin position="319"/>
        <end position="447"/>
    </location>
</feature>
<comment type="caution">
    <text evidence="3">The sequence shown here is derived from an EMBL/GenBank/DDBJ whole genome shotgun (WGS) entry which is preliminary data.</text>
</comment>
<sequence>MGLYRRLKQKIKSGLVVYGLASLFWFLVRTGSKPSRIAYPCQRAALSQSVVLLAVTPFALRDIVHFLRYRPNWNAIFRTLFFVGLIGTATLSTSFAYDKVLALRNTGRLKKISAQLSTASVTGMTLASPAQASVPSPHRVVMVHDSDASSWTGQSPDYWNMINQAVVDEMVYRGLKELTGTTSVAAAWQKLIPDYQPHQKIAIKINNNNVGGSSNCGPDVYDRQDANSNDSNAIIEPVNAVARSLLETFGTDISPEDIWVYESYKCFYKATFMDRAISGIQFFSASSDPDMPPEIQHTGFSGTAPNSKITFRFDPSLTLALNDVVANADYLINIPIVRKHSAYTWYGSATLGFKNHFGSIKPAEGTTFGAAFHLARYNRTNNCLVDINNNPHIKNKTVLILGEAIIGSSGLNYIPPELWTRKFSAEGTPEMLFFAVDPVAADSAMADLLFWERGSEDVECTRNYMLEAMDIGLGVAEMGTWSGAAYPNVSINYNNIDFVHINQDLGELSISVTPDTWSIGTLAPTEIRTMTAPEALTVTNDGALTGTLSLQITNPGTGWTPGTSQGVEIYLLQGLFCGDSDDPRSYFASDDVLSATATLSTPSVFGNVNLSNNGVSLVPGEDVKMWLRFGAPTRTSRVSQQTVGVTISIQPD</sequence>
<organism evidence="3 4">
    <name type="scientific">Candidatus Abyssobacteria bacterium SURF_17</name>
    <dbReference type="NCBI Taxonomy" id="2093361"/>
    <lineage>
        <taxon>Bacteria</taxon>
        <taxon>Pseudomonadati</taxon>
        <taxon>Candidatus Hydrogenedentota</taxon>
        <taxon>Candidatus Abyssobacteria</taxon>
    </lineage>
</organism>
<name>A0A419F219_9BACT</name>
<dbReference type="InterPro" id="IPR007160">
    <property type="entry name" value="DUF362"/>
</dbReference>
<gene>
    <name evidence="3" type="ORF">C4532_06095</name>
</gene>
<keyword evidence="1" id="KW-0812">Transmembrane</keyword>
<feature type="transmembrane region" description="Helical" evidence="1">
    <location>
        <begin position="44"/>
        <end position="64"/>
    </location>
</feature>
<evidence type="ECO:0000313" key="3">
    <source>
        <dbReference type="EMBL" id="RJP72321.1"/>
    </source>
</evidence>
<evidence type="ECO:0000259" key="2">
    <source>
        <dbReference type="Pfam" id="PF04015"/>
    </source>
</evidence>
<dbReference type="AlphaFoldDB" id="A0A419F219"/>
<keyword evidence="1" id="KW-1133">Transmembrane helix</keyword>
<accession>A0A419F219</accession>